<gene>
    <name evidence="4" type="ORF">B4915_10170</name>
</gene>
<dbReference type="Gene3D" id="3.30.70.2650">
    <property type="match status" value="1"/>
</dbReference>
<name>A0A2S9QNQ7_9MICO</name>
<dbReference type="SUPFAM" id="SSF46785">
    <property type="entry name" value="Winged helix' DNA-binding domain"/>
    <property type="match status" value="1"/>
</dbReference>
<dbReference type="InterPro" id="IPR036390">
    <property type="entry name" value="WH_DNA-bd_sf"/>
</dbReference>
<dbReference type="Pfam" id="PF07848">
    <property type="entry name" value="PaaX"/>
    <property type="match status" value="1"/>
</dbReference>
<evidence type="ECO:0008006" key="6">
    <source>
        <dbReference type="Google" id="ProtNLM"/>
    </source>
</evidence>
<accession>A0A2S9QNQ7</accession>
<organism evidence="4 5">
    <name type="scientific">Leucobacter massiliensis</name>
    <dbReference type="NCBI Taxonomy" id="1686285"/>
    <lineage>
        <taxon>Bacteria</taxon>
        <taxon>Bacillati</taxon>
        <taxon>Actinomycetota</taxon>
        <taxon>Actinomycetes</taxon>
        <taxon>Micrococcales</taxon>
        <taxon>Microbacteriaceae</taxon>
        <taxon>Leucobacter</taxon>
    </lineage>
</organism>
<dbReference type="PANTHER" id="PTHR30319:SF1">
    <property type="entry name" value="TRANSCRIPTIONAL REPRESSOR PAAX"/>
    <property type="match status" value="1"/>
</dbReference>
<evidence type="ECO:0000259" key="2">
    <source>
        <dbReference type="Pfam" id="PF08223"/>
    </source>
</evidence>
<dbReference type="InterPro" id="IPR013225">
    <property type="entry name" value="PaaX_C"/>
</dbReference>
<dbReference type="InterPro" id="IPR012906">
    <property type="entry name" value="PaaX-like_N"/>
</dbReference>
<dbReference type="Gene3D" id="1.10.10.10">
    <property type="entry name" value="Winged helix-like DNA-binding domain superfamily/Winged helix DNA-binding domain"/>
    <property type="match status" value="1"/>
</dbReference>
<evidence type="ECO:0000259" key="3">
    <source>
        <dbReference type="Pfam" id="PF20803"/>
    </source>
</evidence>
<dbReference type="RefSeq" id="WP_181158537.1">
    <property type="nucleotide sequence ID" value="NZ_MWZD01000017.1"/>
</dbReference>
<comment type="caution">
    <text evidence="4">The sequence shown here is derived from an EMBL/GenBank/DDBJ whole genome shotgun (WGS) entry which is preliminary data.</text>
</comment>
<feature type="domain" description="Transcriptional repressor PaaX-like N-terminal" evidence="1">
    <location>
        <begin position="36"/>
        <end position="87"/>
    </location>
</feature>
<protein>
    <recommendedName>
        <fullName evidence="6">PadR family transcriptional regulator</fullName>
    </recommendedName>
</protein>
<dbReference type="InterPro" id="IPR036388">
    <property type="entry name" value="WH-like_DNA-bd_sf"/>
</dbReference>
<sequence>MSATGAATGSRPVPPPTHPRRLVLALIGELRLDGLDGPYRAVDLVCILERAGVTRPAARAALDRFVLHGLLERDRAERGVVYRLTAAGREVIDQGSARVHAGEPFAPGGEGWTIVTFSVPEGRRGLRHRLRSALTWAGFAALRDGVWVAAGDRDPEYALRALRDELDDSDIVAFRAQELPAFPMGGRVQGAWDLDEVRAAHERFLEQWGEAGPEVAELEPLVGRTLLVADWLALLRRDPRLPEHYLGEDWPAPRSLAVYRERRAEFGGAAGPAAREALRATG</sequence>
<feature type="domain" description="Transcriptional repressor PaaX-like central Cas2-like" evidence="3">
    <location>
        <begin position="110"/>
        <end position="176"/>
    </location>
</feature>
<dbReference type="Proteomes" id="UP000238650">
    <property type="component" value="Unassembled WGS sequence"/>
</dbReference>
<keyword evidence="5" id="KW-1185">Reference proteome</keyword>
<dbReference type="GO" id="GO:0006351">
    <property type="term" value="P:DNA-templated transcription"/>
    <property type="evidence" value="ECO:0007669"/>
    <property type="project" value="InterPro"/>
</dbReference>
<dbReference type="EMBL" id="MWZD01000017">
    <property type="protein sequence ID" value="PRI11209.1"/>
    <property type="molecule type" value="Genomic_DNA"/>
</dbReference>
<dbReference type="InterPro" id="IPR011965">
    <property type="entry name" value="PaaX_trns_reg"/>
</dbReference>
<dbReference type="Pfam" id="PF20803">
    <property type="entry name" value="PaaX_M"/>
    <property type="match status" value="1"/>
</dbReference>
<feature type="domain" description="Transcriptional repressor PaaX-like C-terminal" evidence="2">
    <location>
        <begin position="192"/>
        <end position="269"/>
    </location>
</feature>
<evidence type="ECO:0000313" key="5">
    <source>
        <dbReference type="Proteomes" id="UP000238650"/>
    </source>
</evidence>
<dbReference type="InterPro" id="IPR048846">
    <property type="entry name" value="PaaX-like_central"/>
</dbReference>
<dbReference type="AlphaFoldDB" id="A0A2S9QNQ7"/>
<reference evidence="4 5" key="1">
    <citation type="journal article" date="2017" name="New Microbes New Infect">
        <title>Genome sequence of 'Leucobacter massiliensis' sp. nov. isolated from human pharynx after travel to the 2014 Hajj.</title>
        <authorList>
            <person name="Leangapichart T."/>
            <person name="Gautret P."/>
            <person name="Nguyen T.T."/>
            <person name="Armstrong N."/>
            <person name="Rolain J.M."/>
        </authorList>
    </citation>
    <scope>NUCLEOTIDE SEQUENCE [LARGE SCALE GENOMIC DNA]</scope>
    <source>
        <strain evidence="4 5">122RC15</strain>
    </source>
</reference>
<dbReference type="PIRSF" id="PIRSF020623">
    <property type="entry name" value="PaaX"/>
    <property type="match status" value="1"/>
</dbReference>
<dbReference type="PANTHER" id="PTHR30319">
    <property type="entry name" value="PHENYLACETIC ACID REGULATOR-RELATED TRANSCRIPTIONAL REPRESSOR"/>
    <property type="match status" value="1"/>
</dbReference>
<evidence type="ECO:0000259" key="1">
    <source>
        <dbReference type="Pfam" id="PF07848"/>
    </source>
</evidence>
<evidence type="ECO:0000313" key="4">
    <source>
        <dbReference type="EMBL" id="PRI11209.1"/>
    </source>
</evidence>
<proteinExistence type="predicted"/>
<dbReference type="Pfam" id="PF08223">
    <property type="entry name" value="PaaX_C"/>
    <property type="match status" value="1"/>
</dbReference>